<feature type="domain" description="Cupin type-2" evidence="2">
    <location>
        <begin position="89"/>
        <end position="138"/>
    </location>
</feature>
<dbReference type="PANTHER" id="PTHR36448">
    <property type="entry name" value="BLR7373 PROTEIN"/>
    <property type="match status" value="1"/>
</dbReference>
<keyword evidence="4" id="KW-1185">Reference proteome</keyword>
<dbReference type="RefSeq" id="WP_322541478.1">
    <property type="nucleotide sequence ID" value="NZ_JAOBTT010000001.1"/>
</dbReference>
<dbReference type="InterPro" id="IPR047121">
    <property type="entry name" value="YjiB-like"/>
</dbReference>
<gene>
    <name evidence="3" type="ORF">N4G40_03560</name>
</gene>
<evidence type="ECO:0000259" key="2">
    <source>
        <dbReference type="Pfam" id="PF07883"/>
    </source>
</evidence>
<dbReference type="PANTHER" id="PTHR36448:SF2">
    <property type="entry name" value="CUPIN TYPE-1 DOMAIN-CONTAINING PROTEIN"/>
    <property type="match status" value="1"/>
</dbReference>
<proteinExistence type="predicted"/>
<feature type="signal peptide" evidence="1">
    <location>
        <begin position="1"/>
        <end position="23"/>
    </location>
</feature>
<organism evidence="3 4">
    <name type="scientific">Pantoea eucrina</name>
    <dbReference type="NCBI Taxonomy" id="472693"/>
    <lineage>
        <taxon>Bacteria</taxon>
        <taxon>Pseudomonadati</taxon>
        <taxon>Pseudomonadota</taxon>
        <taxon>Gammaproteobacteria</taxon>
        <taxon>Enterobacterales</taxon>
        <taxon>Erwiniaceae</taxon>
        <taxon>Pantoea</taxon>
    </lineage>
</organism>
<sequence>MTDNTSSLLLLMSFAAGTFSAGASSNPQHLMLWQQSGAIPNNLLPVIIWPHIAPEYEEEEGRNSAAWFEETFTENGWPAAWRAPIFPYTHYHPNTHEVLGVASGWAEVLLGGDAGRMVTLREGDAVLIPAGVGHKQVFASEDFFVVGAYPEGLSPETYRDEPSRLRAAKEAIKRVPLPQRDPFTGKEGTLTEIWLPIAQQMTHP</sequence>
<evidence type="ECO:0000313" key="4">
    <source>
        <dbReference type="Proteomes" id="UP001288620"/>
    </source>
</evidence>
<dbReference type="SUPFAM" id="SSF51182">
    <property type="entry name" value="RmlC-like cupins"/>
    <property type="match status" value="1"/>
</dbReference>
<dbReference type="InterPro" id="IPR011051">
    <property type="entry name" value="RmlC_Cupin_sf"/>
</dbReference>
<dbReference type="Gene3D" id="2.60.120.10">
    <property type="entry name" value="Jelly Rolls"/>
    <property type="match status" value="1"/>
</dbReference>
<evidence type="ECO:0000256" key="1">
    <source>
        <dbReference type="SAM" id="SignalP"/>
    </source>
</evidence>
<dbReference type="Proteomes" id="UP001288620">
    <property type="component" value="Unassembled WGS sequence"/>
</dbReference>
<protein>
    <submittedName>
        <fullName evidence="3">Cupin domain-containing protein</fullName>
    </submittedName>
</protein>
<comment type="caution">
    <text evidence="3">The sequence shown here is derived from an EMBL/GenBank/DDBJ whole genome shotgun (WGS) entry which is preliminary data.</text>
</comment>
<evidence type="ECO:0000313" key="3">
    <source>
        <dbReference type="EMBL" id="MDZ7277361.1"/>
    </source>
</evidence>
<accession>A0ABU5LCA0</accession>
<keyword evidence="1" id="KW-0732">Signal</keyword>
<dbReference type="PIRSF" id="PIRSF019307">
    <property type="entry name" value="UCP019307"/>
    <property type="match status" value="1"/>
</dbReference>
<dbReference type="EMBL" id="JAOBTT010000001">
    <property type="protein sequence ID" value="MDZ7277361.1"/>
    <property type="molecule type" value="Genomic_DNA"/>
</dbReference>
<dbReference type="InterPro" id="IPR014500">
    <property type="entry name" value="UCP019307_cupin"/>
</dbReference>
<dbReference type="CDD" id="cd02219">
    <property type="entry name" value="cupin_YjlB-like"/>
    <property type="match status" value="1"/>
</dbReference>
<name>A0ABU5LCA0_9GAMM</name>
<dbReference type="InterPro" id="IPR013096">
    <property type="entry name" value="Cupin_2"/>
</dbReference>
<dbReference type="Pfam" id="PF07883">
    <property type="entry name" value="Cupin_2"/>
    <property type="match status" value="1"/>
</dbReference>
<dbReference type="InterPro" id="IPR014710">
    <property type="entry name" value="RmlC-like_jellyroll"/>
</dbReference>
<reference evidence="4" key="1">
    <citation type="submission" date="2023-07" db="EMBL/GenBank/DDBJ databases">
        <title>Structural and functional analysis of rice phyllospheric bacteria for their antimicrobial properties and defense elicitation against blast disease.</title>
        <authorList>
            <person name="Sahu K.P."/>
            <person name="Asharani P."/>
            <person name="Kumar M."/>
            <person name="Reddy B."/>
            <person name="Kumar A."/>
        </authorList>
    </citation>
    <scope>NUCLEOTIDE SEQUENCE [LARGE SCALE GENOMIC DNA]</scope>
    <source>
        <strain evidence="4">OsEp_Plm_30P10</strain>
    </source>
</reference>
<feature type="chain" id="PRO_5047259381" evidence="1">
    <location>
        <begin position="24"/>
        <end position="204"/>
    </location>
</feature>